<feature type="non-terminal residue" evidence="1">
    <location>
        <position position="66"/>
    </location>
</feature>
<reference evidence="1" key="1">
    <citation type="submission" date="2018-11" db="EMBL/GenBank/DDBJ databases">
        <authorList>
            <person name="Alioto T."/>
            <person name="Alioto T."/>
        </authorList>
    </citation>
    <scope>NUCLEOTIDE SEQUENCE</scope>
</reference>
<protein>
    <submittedName>
        <fullName evidence="1">Uncharacterized protein</fullName>
    </submittedName>
</protein>
<feature type="non-terminal residue" evidence="1">
    <location>
        <position position="1"/>
    </location>
</feature>
<dbReference type="Proteomes" id="UP000596742">
    <property type="component" value="Unassembled WGS sequence"/>
</dbReference>
<accession>A0A8B6ETC8</accession>
<organism evidence="1 2">
    <name type="scientific">Mytilus galloprovincialis</name>
    <name type="common">Mediterranean mussel</name>
    <dbReference type="NCBI Taxonomy" id="29158"/>
    <lineage>
        <taxon>Eukaryota</taxon>
        <taxon>Metazoa</taxon>
        <taxon>Spiralia</taxon>
        <taxon>Lophotrochozoa</taxon>
        <taxon>Mollusca</taxon>
        <taxon>Bivalvia</taxon>
        <taxon>Autobranchia</taxon>
        <taxon>Pteriomorphia</taxon>
        <taxon>Mytilida</taxon>
        <taxon>Mytiloidea</taxon>
        <taxon>Mytilidae</taxon>
        <taxon>Mytilinae</taxon>
        <taxon>Mytilus</taxon>
    </lineage>
</organism>
<evidence type="ECO:0000313" key="2">
    <source>
        <dbReference type="Proteomes" id="UP000596742"/>
    </source>
</evidence>
<comment type="caution">
    <text evidence="1">The sequence shown here is derived from an EMBL/GenBank/DDBJ whole genome shotgun (WGS) entry which is preliminary data.</text>
</comment>
<evidence type="ECO:0000313" key="1">
    <source>
        <dbReference type="EMBL" id="VDI38713.1"/>
    </source>
</evidence>
<dbReference type="EMBL" id="UYJE01005613">
    <property type="protein sequence ID" value="VDI38713.1"/>
    <property type="molecule type" value="Genomic_DNA"/>
</dbReference>
<sequence>SNSTSDDSIWTISSAESYRNFNKARPGSFSTKDSSKNINSSLLSISSAVSVNSTTSIGSGVPLMDE</sequence>
<keyword evidence="2" id="KW-1185">Reference proteome</keyword>
<gene>
    <name evidence="1" type="ORF">MGAL_10B009598</name>
</gene>
<name>A0A8B6ETC8_MYTGA</name>
<dbReference type="AlphaFoldDB" id="A0A8B6ETC8"/>
<proteinExistence type="predicted"/>